<feature type="region of interest" description="Disordered" evidence="1">
    <location>
        <begin position="156"/>
        <end position="202"/>
    </location>
</feature>
<dbReference type="PANTHER" id="PTHR31704:SF37">
    <property type="entry name" value="HEAT SHOCK PROTEIN"/>
    <property type="match status" value="1"/>
</dbReference>
<gene>
    <name evidence="3" type="ORF">KSP39_PZI004488</name>
</gene>
<organism evidence="3 4">
    <name type="scientific">Platanthera zijinensis</name>
    <dbReference type="NCBI Taxonomy" id="2320716"/>
    <lineage>
        <taxon>Eukaryota</taxon>
        <taxon>Viridiplantae</taxon>
        <taxon>Streptophyta</taxon>
        <taxon>Embryophyta</taxon>
        <taxon>Tracheophyta</taxon>
        <taxon>Spermatophyta</taxon>
        <taxon>Magnoliopsida</taxon>
        <taxon>Liliopsida</taxon>
        <taxon>Asparagales</taxon>
        <taxon>Orchidaceae</taxon>
        <taxon>Orchidoideae</taxon>
        <taxon>Orchideae</taxon>
        <taxon>Orchidinae</taxon>
        <taxon>Platanthera</taxon>
    </lineage>
</organism>
<reference evidence="3 4" key="1">
    <citation type="journal article" date="2022" name="Nat. Plants">
        <title>Genomes of leafy and leafless Platanthera orchids illuminate the evolution of mycoheterotrophy.</title>
        <authorList>
            <person name="Li M.H."/>
            <person name="Liu K.W."/>
            <person name="Li Z."/>
            <person name="Lu H.C."/>
            <person name="Ye Q.L."/>
            <person name="Zhang D."/>
            <person name="Wang J.Y."/>
            <person name="Li Y.F."/>
            <person name="Zhong Z.M."/>
            <person name="Liu X."/>
            <person name="Yu X."/>
            <person name="Liu D.K."/>
            <person name="Tu X.D."/>
            <person name="Liu B."/>
            <person name="Hao Y."/>
            <person name="Liao X.Y."/>
            <person name="Jiang Y.T."/>
            <person name="Sun W.H."/>
            <person name="Chen J."/>
            <person name="Chen Y.Q."/>
            <person name="Ai Y."/>
            <person name="Zhai J.W."/>
            <person name="Wu S.S."/>
            <person name="Zhou Z."/>
            <person name="Hsiao Y.Y."/>
            <person name="Wu W.L."/>
            <person name="Chen Y.Y."/>
            <person name="Lin Y.F."/>
            <person name="Hsu J.L."/>
            <person name="Li C.Y."/>
            <person name="Wang Z.W."/>
            <person name="Zhao X."/>
            <person name="Zhong W.Y."/>
            <person name="Ma X.K."/>
            <person name="Ma L."/>
            <person name="Huang J."/>
            <person name="Chen G.Z."/>
            <person name="Huang M.Z."/>
            <person name="Huang L."/>
            <person name="Peng D.H."/>
            <person name="Luo Y.B."/>
            <person name="Zou S.Q."/>
            <person name="Chen S.P."/>
            <person name="Lan S."/>
            <person name="Tsai W.C."/>
            <person name="Van de Peer Y."/>
            <person name="Liu Z.J."/>
        </authorList>
    </citation>
    <scope>NUCLEOTIDE SEQUENCE [LARGE SCALE GENOMIC DNA]</scope>
    <source>
        <strain evidence="3">Lor287</strain>
    </source>
</reference>
<name>A0AAP0BV75_9ASPA</name>
<dbReference type="AlphaFoldDB" id="A0AAP0BV75"/>
<evidence type="ECO:0000259" key="2">
    <source>
        <dbReference type="Pfam" id="PF12776"/>
    </source>
</evidence>
<dbReference type="PANTHER" id="PTHR31704">
    <property type="entry name" value="MYB/SANT-LIKE DNA-BINDING DOMAIN PROTEIN-RELATED"/>
    <property type="match status" value="1"/>
</dbReference>
<proteinExistence type="predicted"/>
<dbReference type="EMBL" id="JBBWWQ010000003">
    <property type="protein sequence ID" value="KAK8951676.1"/>
    <property type="molecule type" value="Genomic_DNA"/>
</dbReference>
<protein>
    <recommendedName>
        <fullName evidence="2">Myb/SANT-like domain-containing protein</fullName>
    </recommendedName>
</protein>
<comment type="caution">
    <text evidence="3">The sequence shown here is derived from an EMBL/GenBank/DDBJ whole genome shotgun (WGS) entry which is preliminary data.</text>
</comment>
<dbReference type="Pfam" id="PF12776">
    <property type="entry name" value="Myb_DNA-bind_3"/>
    <property type="match status" value="1"/>
</dbReference>
<accession>A0AAP0BV75</accession>
<feature type="compositionally biased region" description="Basic residues" evidence="1">
    <location>
        <begin position="188"/>
        <end position="198"/>
    </location>
</feature>
<dbReference type="InterPro" id="IPR024752">
    <property type="entry name" value="Myb/SANT-like_dom"/>
</dbReference>
<keyword evidence="4" id="KW-1185">Reference proteome</keyword>
<evidence type="ECO:0000313" key="3">
    <source>
        <dbReference type="EMBL" id="KAK8951676.1"/>
    </source>
</evidence>
<sequence length="288" mass="33314">MGKHKECGVSANWEASDVLIFCDLCLKEIELGNRPITHFNREGWVNLTTNFLARTGKSYDRTQMKNKWDQLKKDWKLWRDLEGRETGLGWDPIRKTIAASEDWWKERLKVHPTARKFQFVGISPELEEKLDMMFSQVVATGALAWAPNSKNFLPESMDEHDLSAGADSQDVDQIPSPTKAGKKIPDKGKRKQTYKRSRSSTMEQIAETSRIIGRCMMEPPRIQISSSSHTIAEAITELESMEEVMEENNYALYDFCTVFLKDKGNRETFLSIRKNRRLKWLETRCAEK</sequence>
<evidence type="ECO:0000313" key="4">
    <source>
        <dbReference type="Proteomes" id="UP001418222"/>
    </source>
</evidence>
<dbReference type="Proteomes" id="UP001418222">
    <property type="component" value="Unassembled WGS sequence"/>
</dbReference>
<feature type="domain" description="Myb/SANT-like" evidence="2">
    <location>
        <begin position="13"/>
        <end position="106"/>
    </location>
</feature>
<evidence type="ECO:0000256" key="1">
    <source>
        <dbReference type="SAM" id="MobiDB-lite"/>
    </source>
</evidence>